<keyword evidence="2" id="KW-1185">Reference proteome</keyword>
<dbReference type="EMBL" id="CM037153">
    <property type="protein sequence ID" value="KAH7857429.1"/>
    <property type="molecule type" value="Genomic_DNA"/>
</dbReference>
<gene>
    <name evidence="1" type="ORF">Vadar_012604</name>
</gene>
<dbReference type="Proteomes" id="UP000828048">
    <property type="component" value="Chromosome 3"/>
</dbReference>
<protein>
    <submittedName>
        <fullName evidence="1">Uncharacterized protein</fullName>
    </submittedName>
</protein>
<accession>A0ACB7YVZ3</accession>
<organism evidence="1 2">
    <name type="scientific">Vaccinium darrowii</name>
    <dbReference type="NCBI Taxonomy" id="229202"/>
    <lineage>
        <taxon>Eukaryota</taxon>
        <taxon>Viridiplantae</taxon>
        <taxon>Streptophyta</taxon>
        <taxon>Embryophyta</taxon>
        <taxon>Tracheophyta</taxon>
        <taxon>Spermatophyta</taxon>
        <taxon>Magnoliopsida</taxon>
        <taxon>eudicotyledons</taxon>
        <taxon>Gunneridae</taxon>
        <taxon>Pentapetalae</taxon>
        <taxon>asterids</taxon>
        <taxon>Ericales</taxon>
        <taxon>Ericaceae</taxon>
        <taxon>Vaccinioideae</taxon>
        <taxon>Vaccinieae</taxon>
        <taxon>Vaccinium</taxon>
    </lineage>
</organism>
<evidence type="ECO:0000313" key="2">
    <source>
        <dbReference type="Proteomes" id="UP000828048"/>
    </source>
</evidence>
<name>A0ACB7YVZ3_9ERIC</name>
<reference evidence="1 2" key="1">
    <citation type="journal article" date="2021" name="Hortic Res">
        <title>High-quality reference genome and annotation aids understanding of berry development for evergreen blueberry (Vaccinium darrowii).</title>
        <authorList>
            <person name="Yu J."/>
            <person name="Hulse-Kemp A.M."/>
            <person name="Babiker E."/>
            <person name="Staton M."/>
        </authorList>
    </citation>
    <scope>NUCLEOTIDE SEQUENCE [LARGE SCALE GENOMIC DNA]</scope>
    <source>
        <strain evidence="2">cv. NJ 8807/NJ 8810</strain>
        <tissue evidence="1">Young leaf</tissue>
    </source>
</reference>
<proteinExistence type="predicted"/>
<sequence length="99" mass="11724">MLLDVPFVCKSWSKATLRPLCWRRLVFPGMSQGPWYYNFFTYRLMEEYQVLGVGVFPITSFMKSVINRSDDLPPWLHFPAAAQKRHWFMLLKSKSSKLC</sequence>
<comment type="caution">
    <text evidence="1">The sequence shown here is derived from an EMBL/GenBank/DDBJ whole genome shotgun (WGS) entry which is preliminary data.</text>
</comment>
<evidence type="ECO:0000313" key="1">
    <source>
        <dbReference type="EMBL" id="KAH7857429.1"/>
    </source>
</evidence>